<dbReference type="SUPFAM" id="SSF56112">
    <property type="entry name" value="Protein kinase-like (PK-like)"/>
    <property type="match status" value="1"/>
</dbReference>
<dbReference type="InterPro" id="IPR050205">
    <property type="entry name" value="CDPK_Ser/Thr_kinases"/>
</dbReference>
<dbReference type="PROSITE" id="PS00107">
    <property type="entry name" value="PROTEIN_KINASE_ATP"/>
    <property type="match status" value="1"/>
</dbReference>
<dbReference type="FunFam" id="1.10.510.10:FF:001294">
    <property type="entry name" value="CDPK-related kinase 3"/>
    <property type="match status" value="1"/>
</dbReference>
<dbReference type="InterPro" id="IPR011009">
    <property type="entry name" value="Kinase-like_dom_sf"/>
</dbReference>
<evidence type="ECO:0000256" key="13">
    <source>
        <dbReference type="PROSITE-ProRule" id="PRU10141"/>
    </source>
</evidence>
<feature type="binding site" evidence="13">
    <location>
        <position position="79"/>
    </location>
    <ligand>
        <name>ATP</name>
        <dbReference type="ChEBI" id="CHEBI:30616"/>
    </ligand>
</feature>
<dbReference type="OrthoDB" id="40902at2759"/>
<name>A0A6G1C5T4_9ORYZ</name>
<proteinExistence type="inferred from homology"/>
<evidence type="ECO:0000256" key="12">
    <source>
        <dbReference type="ARBA" id="ARBA00048679"/>
    </source>
</evidence>
<evidence type="ECO:0000256" key="11">
    <source>
        <dbReference type="ARBA" id="ARBA00047899"/>
    </source>
</evidence>
<dbReference type="FunFam" id="1.10.238.10:FF:000015">
    <property type="entry name" value="Calcium-dependent protein kinase 1"/>
    <property type="match status" value="1"/>
</dbReference>
<comment type="caution">
    <text evidence="17">The sequence shown here is derived from an EMBL/GenBank/DDBJ whole genome shotgun (WGS) entry which is preliminary data.</text>
</comment>
<organism evidence="17 18">
    <name type="scientific">Oryza meyeriana var. granulata</name>
    <dbReference type="NCBI Taxonomy" id="110450"/>
    <lineage>
        <taxon>Eukaryota</taxon>
        <taxon>Viridiplantae</taxon>
        <taxon>Streptophyta</taxon>
        <taxon>Embryophyta</taxon>
        <taxon>Tracheophyta</taxon>
        <taxon>Spermatophyta</taxon>
        <taxon>Magnoliopsida</taxon>
        <taxon>Liliopsida</taxon>
        <taxon>Poales</taxon>
        <taxon>Poaceae</taxon>
        <taxon>BOP clade</taxon>
        <taxon>Oryzoideae</taxon>
        <taxon>Oryzeae</taxon>
        <taxon>Oryzinae</taxon>
        <taxon>Oryza</taxon>
        <taxon>Oryza meyeriana</taxon>
    </lineage>
</organism>
<dbReference type="InterPro" id="IPR011992">
    <property type="entry name" value="EF-hand-dom_pair"/>
</dbReference>
<protein>
    <recommendedName>
        <fullName evidence="1">non-specific serine/threonine protein kinase</fullName>
        <ecNumber evidence="1">2.7.11.1</ecNumber>
    </recommendedName>
</protein>
<feature type="region of interest" description="Disordered" evidence="14">
    <location>
        <begin position="508"/>
        <end position="548"/>
    </location>
</feature>
<dbReference type="PROSITE" id="PS50222">
    <property type="entry name" value="EF_HAND_2"/>
    <property type="match status" value="4"/>
</dbReference>
<dbReference type="InterPro" id="IPR018247">
    <property type="entry name" value="EF_Hand_1_Ca_BS"/>
</dbReference>
<feature type="domain" description="EF-hand" evidence="16">
    <location>
        <begin position="461"/>
        <end position="492"/>
    </location>
</feature>
<keyword evidence="9 13" id="KW-0067">ATP-binding</keyword>
<evidence type="ECO:0000256" key="3">
    <source>
        <dbReference type="ARBA" id="ARBA00022679"/>
    </source>
</evidence>
<dbReference type="InterPro" id="IPR008271">
    <property type="entry name" value="Ser/Thr_kinase_AS"/>
</dbReference>
<dbReference type="GO" id="GO:0005524">
    <property type="term" value="F:ATP binding"/>
    <property type="evidence" value="ECO:0007669"/>
    <property type="project" value="UniProtKB-UniRule"/>
</dbReference>
<keyword evidence="8" id="KW-0106">Calcium</keyword>
<gene>
    <name evidence="17" type="ORF">E2562_016551</name>
</gene>
<feature type="region of interest" description="Disordered" evidence="14">
    <location>
        <begin position="1"/>
        <end position="35"/>
    </location>
</feature>
<evidence type="ECO:0000256" key="4">
    <source>
        <dbReference type="ARBA" id="ARBA00022723"/>
    </source>
</evidence>
<evidence type="ECO:0000256" key="10">
    <source>
        <dbReference type="ARBA" id="ARBA00024334"/>
    </source>
</evidence>
<evidence type="ECO:0000259" key="16">
    <source>
        <dbReference type="PROSITE" id="PS50222"/>
    </source>
</evidence>
<evidence type="ECO:0000256" key="2">
    <source>
        <dbReference type="ARBA" id="ARBA00022527"/>
    </source>
</evidence>
<dbReference type="SMART" id="SM00054">
    <property type="entry name" value="EFh"/>
    <property type="match status" value="4"/>
</dbReference>
<keyword evidence="5" id="KW-0677">Repeat</keyword>
<evidence type="ECO:0000256" key="8">
    <source>
        <dbReference type="ARBA" id="ARBA00022837"/>
    </source>
</evidence>
<keyword evidence="4" id="KW-0479">Metal-binding</keyword>
<feature type="compositionally biased region" description="Pro residues" evidence="14">
    <location>
        <begin position="515"/>
        <end position="524"/>
    </location>
</feature>
<keyword evidence="2" id="KW-0723">Serine/threonine-protein kinase</keyword>
<evidence type="ECO:0000256" key="5">
    <source>
        <dbReference type="ARBA" id="ARBA00022737"/>
    </source>
</evidence>
<accession>A0A6G1C5T4</accession>
<keyword evidence="7" id="KW-0418">Kinase</keyword>
<dbReference type="Pfam" id="PF13499">
    <property type="entry name" value="EF-hand_7"/>
    <property type="match status" value="2"/>
</dbReference>
<feature type="domain" description="EF-hand" evidence="16">
    <location>
        <begin position="387"/>
        <end position="422"/>
    </location>
</feature>
<dbReference type="SUPFAM" id="SSF47473">
    <property type="entry name" value="EF-hand"/>
    <property type="match status" value="1"/>
</dbReference>
<dbReference type="PROSITE" id="PS00108">
    <property type="entry name" value="PROTEIN_KINASE_ST"/>
    <property type="match status" value="1"/>
</dbReference>
<evidence type="ECO:0000256" key="7">
    <source>
        <dbReference type="ARBA" id="ARBA00022777"/>
    </source>
</evidence>
<evidence type="ECO:0000256" key="14">
    <source>
        <dbReference type="SAM" id="MobiDB-lite"/>
    </source>
</evidence>
<dbReference type="EMBL" id="SPHZ02000010">
    <property type="protein sequence ID" value="KAF0895818.1"/>
    <property type="molecule type" value="Genomic_DNA"/>
</dbReference>
<evidence type="ECO:0000256" key="1">
    <source>
        <dbReference type="ARBA" id="ARBA00012513"/>
    </source>
</evidence>
<comment type="catalytic activity">
    <reaction evidence="12">
        <text>L-seryl-[protein] + ATP = O-phospho-L-seryl-[protein] + ADP + H(+)</text>
        <dbReference type="Rhea" id="RHEA:17989"/>
        <dbReference type="Rhea" id="RHEA-COMP:9863"/>
        <dbReference type="Rhea" id="RHEA-COMP:11604"/>
        <dbReference type="ChEBI" id="CHEBI:15378"/>
        <dbReference type="ChEBI" id="CHEBI:29999"/>
        <dbReference type="ChEBI" id="CHEBI:30616"/>
        <dbReference type="ChEBI" id="CHEBI:83421"/>
        <dbReference type="ChEBI" id="CHEBI:456216"/>
        <dbReference type="EC" id="2.7.11.1"/>
    </reaction>
</comment>
<dbReference type="InterPro" id="IPR000719">
    <property type="entry name" value="Prot_kinase_dom"/>
</dbReference>
<keyword evidence="18" id="KW-1185">Reference proteome</keyword>
<dbReference type="EC" id="2.7.11.1" evidence="1"/>
<dbReference type="Gene3D" id="3.30.200.20">
    <property type="entry name" value="Phosphorylase Kinase, domain 1"/>
    <property type="match status" value="1"/>
</dbReference>
<dbReference type="GO" id="GO:0005509">
    <property type="term" value="F:calcium ion binding"/>
    <property type="evidence" value="ECO:0007669"/>
    <property type="project" value="InterPro"/>
</dbReference>
<dbReference type="Pfam" id="PF10189">
    <property type="entry name" value="Ints3_N"/>
    <property type="match status" value="1"/>
</dbReference>
<dbReference type="Proteomes" id="UP000479710">
    <property type="component" value="Unassembled WGS sequence"/>
</dbReference>
<dbReference type="InterPro" id="IPR019333">
    <property type="entry name" value="INTS3_N"/>
</dbReference>
<feature type="compositionally biased region" description="Low complexity" evidence="14">
    <location>
        <begin position="12"/>
        <end position="22"/>
    </location>
</feature>
<dbReference type="InterPro" id="IPR017441">
    <property type="entry name" value="Protein_kinase_ATP_BS"/>
</dbReference>
<dbReference type="PROSITE" id="PS50011">
    <property type="entry name" value="PROTEIN_KINASE_DOM"/>
    <property type="match status" value="1"/>
</dbReference>
<dbReference type="SMART" id="SM00220">
    <property type="entry name" value="S_TKc"/>
    <property type="match status" value="1"/>
</dbReference>
<reference evidence="17 18" key="1">
    <citation type="submission" date="2019-11" db="EMBL/GenBank/DDBJ databases">
        <title>Whole genome sequence of Oryza granulata.</title>
        <authorList>
            <person name="Li W."/>
        </authorList>
    </citation>
    <scope>NUCLEOTIDE SEQUENCE [LARGE SCALE GENOMIC DNA]</scope>
    <source>
        <strain evidence="18">cv. Menghai</strain>
        <tissue evidence="17">Leaf</tissue>
    </source>
</reference>
<dbReference type="FunFam" id="1.10.510.10:FF:001864">
    <property type="entry name" value="Calcium-dependent protein kinase SK5"/>
    <property type="match status" value="1"/>
</dbReference>
<dbReference type="CDD" id="cd00051">
    <property type="entry name" value="EFh"/>
    <property type="match status" value="2"/>
</dbReference>
<dbReference type="AlphaFoldDB" id="A0A6G1C5T4"/>
<evidence type="ECO:0000313" key="17">
    <source>
        <dbReference type="EMBL" id="KAF0895818.1"/>
    </source>
</evidence>
<keyword evidence="3" id="KW-0808">Transferase</keyword>
<evidence type="ECO:0000259" key="15">
    <source>
        <dbReference type="PROSITE" id="PS50011"/>
    </source>
</evidence>
<feature type="compositionally biased region" description="Low complexity" evidence="14">
    <location>
        <begin position="537"/>
        <end position="548"/>
    </location>
</feature>
<dbReference type="GO" id="GO:0004674">
    <property type="term" value="F:protein serine/threonine kinase activity"/>
    <property type="evidence" value="ECO:0007669"/>
    <property type="project" value="UniProtKB-KW"/>
</dbReference>
<dbReference type="Pfam" id="PF00069">
    <property type="entry name" value="Pkinase"/>
    <property type="match status" value="1"/>
</dbReference>
<dbReference type="Gene3D" id="1.10.238.10">
    <property type="entry name" value="EF-hand"/>
    <property type="match status" value="2"/>
</dbReference>
<dbReference type="Gene3D" id="1.10.510.10">
    <property type="entry name" value="Transferase(Phosphotransferase) domain 1"/>
    <property type="match status" value="1"/>
</dbReference>
<comment type="similarity">
    <text evidence="10">Belongs to the protein kinase superfamily. Ser/Thr protein kinase family. CDPK subfamily.</text>
</comment>
<feature type="domain" description="EF-hand" evidence="16">
    <location>
        <begin position="423"/>
        <end position="458"/>
    </location>
</feature>
<dbReference type="PANTHER" id="PTHR24349">
    <property type="entry name" value="SERINE/THREONINE-PROTEIN KINASE"/>
    <property type="match status" value="1"/>
</dbReference>
<dbReference type="CDD" id="cd05117">
    <property type="entry name" value="STKc_CAMK"/>
    <property type="match status" value="1"/>
</dbReference>
<dbReference type="PROSITE" id="PS00018">
    <property type="entry name" value="EF_HAND_1"/>
    <property type="match status" value="4"/>
</dbReference>
<feature type="domain" description="Protein kinase" evidence="15">
    <location>
        <begin position="50"/>
        <end position="308"/>
    </location>
</feature>
<evidence type="ECO:0000256" key="6">
    <source>
        <dbReference type="ARBA" id="ARBA00022741"/>
    </source>
</evidence>
<evidence type="ECO:0000313" key="18">
    <source>
        <dbReference type="Proteomes" id="UP000479710"/>
    </source>
</evidence>
<dbReference type="InterPro" id="IPR002048">
    <property type="entry name" value="EF_hand_dom"/>
</dbReference>
<dbReference type="FunFam" id="3.30.200.20:FF:000004">
    <property type="entry name" value="Calcium-dependent protein kinase 1"/>
    <property type="match status" value="1"/>
</dbReference>
<sequence length="1003" mass="111592">MQPDPSGSGDGNANANANAKAKLPPPVTAAPAGRPVSVLPHKTANVRDHYRIGKKLGQGQFGTTYMCVHKVDGGEYACKSIPKRKLLCREDYEDVWREIQIMHHLSEHPNVVRIRGAYEDALFVHIVMELCAGGELFDRIVAKGHYSERAAAQLIRTIVGVVEGCHSLGVMHRDLKPENFLFASTAEDAPLKATDFGLSMFYKPGDKFSDVVGSPYYVAPEVLQKCYGPESDVWSAGVILYILLCGVPPFWAETEAGIFRQILRGKLDFESEPWPSISDSAKDLVRNMLCRDPTKRLTAHEVLCHPWIVDDAVAPDKPIDSAVLSRLKHFSAMNKLKKMALRVIAESLSEEEIGGLKELFKMIDTDNSGTITFDELKEGLKRVGSELTEHEIQALMEAADIDNSGTIDYGEFIAATLHMNKLEREENLVSAFSFFDKDGSGFITIDELSQACREFGLDDVHLEDMIKDVDQNNDGQIDYSEFTAMMRKGNAGGAGRRTMRNSLQLNLEETHPKSSPSPMPPPPQLLAGGDHHPSPTSPSSPEHPFLSAHLLLPSPSPSDLSSPHLPLALAFSFLTHPSPLPRRLLVLLHAAGGHFPAFYHAFSSALLSLPFPLLLPHPRTRLLVAASELARAAAPGFAPLLVSLLRRLPFPGDARLLEILHEHSSFLADEEPQLLASAVFAFLRLLAKNRLTPAFQSVECRDCDECKNAKNLGECREKLVYFCVSVLRDHTQVCTLIGRDLVRCLHELVLVPEFQELWKDSMLGRAVDICRIGMPGWCTAMTISPEMETQLLFMMNNVKWGHQKRYQLWFARKHLMVPGGEEMIPDIVRFICCGYHPTNEVMQSGVIARWAVIGWLLTSCNKSYVQANAKLALFYDWLFFDKGKGNVMNIEPAMLLMVNSVSQYTDITNMLLEFLFLLVENYEVRRKEAISECVRSAFGILVKKGVVPSLEILTCCEKLSPMLRQKLVAFLSSASPEETEKTCGQPIDEASKAMELKNRVCSN</sequence>
<evidence type="ECO:0000256" key="9">
    <source>
        <dbReference type="ARBA" id="ARBA00022840"/>
    </source>
</evidence>
<comment type="catalytic activity">
    <reaction evidence="11">
        <text>L-threonyl-[protein] + ATP = O-phospho-L-threonyl-[protein] + ADP + H(+)</text>
        <dbReference type="Rhea" id="RHEA:46608"/>
        <dbReference type="Rhea" id="RHEA-COMP:11060"/>
        <dbReference type="Rhea" id="RHEA-COMP:11605"/>
        <dbReference type="ChEBI" id="CHEBI:15378"/>
        <dbReference type="ChEBI" id="CHEBI:30013"/>
        <dbReference type="ChEBI" id="CHEBI:30616"/>
        <dbReference type="ChEBI" id="CHEBI:61977"/>
        <dbReference type="ChEBI" id="CHEBI:456216"/>
        <dbReference type="EC" id="2.7.11.1"/>
    </reaction>
</comment>
<keyword evidence="6 13" id="KW-0547">Nucleotide-binding</keyword>
<feature type="domain" description="EF-hand" evidence="16">
    <location>
        <begin position="351"/>
        <end position="386"/>
    </location>
</feature>